<dbReference type="AlphaFoldDB" id="G6AW51"/>
<accession>G6AW51</accession>
<protein>
    <submittedName>
        <fullName evidence="1">Uncharacterized protein</fullName>
    </submittedName>
</protein>
<dbReference type="HOGENOM" id="CLU_3237859_0_0_10"/>
<evidence type="ECO:0000313" key="1">
    <source>
        <dbReference type="EMBL" id="EHJ41364.1"/>
    </source>
</evidence>
<reference evidence="1 2" key="1">
    <citation type="submission" date="2011-08" db="EMBL/GenBank/DDBJ databases">
        <authorList>
            <person name="Weinstock G."/>
            <person name="Sodergren E."/>
            <person name="Clifton S."/>
            <person name="Fulton L."/>
            <person name="Fulton B."/>
            <person name="Courtney L."/>
            <person name="Fronick C."/>
            <person name="Harrison M."/>
            <person name="Strong C."/>
            <person name="Farmer C."/>
            <person name="Delahaunty K."/>
            <person name="Markovic C."/>
            <person name="Hall O."/>
            <person name="Minx P."/>
            <person name="Tomlinson C."/>
            <person name="Mitreva M."/>
            <person name="Hou S."/>
            <person name="Chen J."/>
            <person name="Wollam A."/>
            <person name="Pepin K.H."/>
            <person name="Johnson M."/>
            <person name="Bhonagiri V."/>
            <person name="Zhang X."/>
            <person name="Suruliraj S."/>
            <person name="Warren W."/>
            <person name="Chinwalla A."/>
            <person name="Mardis E.R."/>
            <person name="Wilson R.K."/>
        </authorList>
    </citation>
    <scope>NUCLEOTIDE SEQUENCE [LARGE SCALE GENOMIC DNA]</scope>
    <source>
        <strain evidence="1 2">DSM 18206</strain>
    </source>
</reference>
<sequence>MSIFPYFCILKALFIKMYCLPKEAIIQCVSNKSERIKQLKCQQ</sequence>
<comment type="caution">
    <text evidence="1">The sequence shown here is derived from an EMBL/GenBank/DDBJ whole genome shotgun (WGS) entry which is preliminary data.</text>
</comment>
<organism evidence="1 2">
    <name type="scientific">Leyella stercorea DSM 18206</name>
    <dbReference type="NCBI Taxonomy" id="1002367"/>
    <lineage>
        <taxon>Bacteria</taxon>
        <taxon>Pseudomonadati</taxon>
        <taxon>Bacteroidota</taxon>
        <taxon>Bacteroidia</taxon>
        <taxon>Bacteroidales</taxon>
        <taxon>Prevotellaceae</taxon>
        <taxon>Leyella</taxon>
    </lineage>
</organism>
<gene>
    <name evidence="1" type="ORF">HMPREF0673_00848</name>
</gene>
<dbReference type="EMBL" id="AFZZ01000079">
    <property type="protein sequence ID" value="EHJ41364.1"/>
    <property type="molecule type" value="Genomic_DNA"/>
</dbReference>
<evidence type="ECO:0000313" key="2">
    <source>
        <dbReference type="Proteomes" id="UP000004407"/>
    </source>
</evidence>
<dbReference type="Proteomes" id="UP000004407">
    <property type="component" value="Unassembled WGS sequence"/>
</dbReference>
<name>G6AW51_9BACT</name>
<proteinExistence type="predicted"/>